<dbReference type="SUPFAM" id="SSF51126">
    <property type="entry name" value="Pectin lyase-like"/>
    <property type="match status" value="1"/>
</dbReference>
<comment type="catalytic activity">
    <reaction evidence="9 11">
        <text>[(1-&gt;4)-alpha-D-galacturonosyl methyl ester](n) + n H2O = [(1-&gt;4)-alpha-D-galacturonosyl](n) + n methanol + n H(+)</text>
        <dbReference type="Rhea" id="RHEA:22380"/>
        <dbReference type="Rhea" id="RHEA-COMP:14570"/>
        <dbReference type="Rhea" id="RHEA-COMP:14573"/>
        <dbReference type="ChEBI" id="CHEBI:15377"/>
        <dbReference type="ChEBI" id="CHEBI:15378"/>
        <dbReference type="ChEBI" id="CHEBI:17790"/>
        <dbReference type="ChEBI" id="CHEBI:140522"/>
        <dbReference type="ChEBI" id="CHEBI:140523"/>
        <dbReference type="EC" id="3.1.1.11"/>
    </reaction>
</comment>
<dbReference type="EC" id="3.1.1.11" evidence="3 11"/>
<evidence type="ECO:0000256" key="12">
    <source>
        <dbReference type="SAM" id="Phobius"/>
    </source>
</evidence>
<evidence type="ECO:0000256" key="5">
    <source>
        <dbReference type="ARBA" id="ARBA00022525"/>
    </source>
</evidence>
<evidence type="ECO:0000259" key="13">
    <source>
        <dbReference type="Pfam" id="PF01095"/>
    </source>
</evidence>
<feature type="domain" description="Pectinesterase catalytic" evidence="13">
    <location>
        <begin position="30"/>
        <end position="324"/>
    </location>
</feature>
<keyword evidence="15" id="KW-1185">Reference proteome</keyword>
<accession>A0AAV3Q731</accession>
<keyword evidence="7 11" id="KW-0063">Aspartyl esterase</keyword>
<gene>
    <name evidence="14" type="ORF">LIER_15163</name>
</gene>
<evidence type="ECO:0000256" key="9">
    <source>
        <dbReference type="ARBA" id="ARBA00047928"/>
    </source>
</evidence>
<keyword evidence="6 11" id="KW-0378">Hydrolase</keyword>
<protein>
    <recommendedName>
        <fullName evidence="3 11">Pectinesterase</fullName>
        <ecNumber evidence="3 11">3.1.1.11</ecNumber>
    </recommendedName>
</protein>
<evidence type="ECO:0000256" key="1">
    <source>
        <dbReference type="ARBA" id="ARBA00004191"/>
    </source>
</evidence>
<keyword evidence="5" id="KW-0964">Secreted</keyword>
<dbReference type="InterPro" id="IPR033131">
    <property type="entry name" value="Pectinesterase_Asp_AS"/>
</dbReference>
<dbReference type="GO" id="GO:0045490">
    <property type="term" value="P:pectin catabolic process"/>
    <property type="evidence" value="ECO:0007669"/>
    <property type="project" value="UniProtKB-UniRule"/>
</dbReference>
<evidence type="ECO:0000256" key="11">
    <source>
        <dbReference type="RuleBase" id="RU000589"/>
    </source>
</evidence>
<dbReference type="GO" id="GO:0030599">
    <property type="term" value="F:pectinesterase activity"/>
    <property type="evidence" value="ECO:0007669"/>
    <property type="project" value="UniProtKB-UniRule"/>
</dbReference>
<dbReference type="Pfam" id="PF01095">
    <property type="entry name" value="Pectinesterase"/>
    <property type="match status" value="1"/>
</dbReference>
<dbReference type="EMBL" id="BAABME010003243">
    <property type="protein sequence ID" value="GAA0158037.1"/>
    <property type="molecule type" value="Genomic_DNA"/>
</dbReference>
<evidence type="ECO:0000256" key="6">
    <source>
        <dbReference type="ARBA" id="ARBA00022801"/>
    </source>
</evidence>
<reference evidence="14 15" key="1">
    <citation type="submission" date="2024-01" db="EMBL/GenBank/DDBJ databases">
        <title>The complete chloroplast genome sequence of Lithospermum erythrorhizon: insights into the phylogenetic relationship among Boraginaceae species and the maternal lineages of purple gromwells.</title>
        <authorList>
            <person name="Okada T."/>
            <person name="Watanabe K."/>
        </authorList>
    </citation>
    <scope>NUCLEOTIDE SEQUENCE [LARGE SCALE GENOMIC DNA]</scope>
</reference>
<evidence type="ECO:0000256" key="2">
    <source>
        <dbReference type="ARBA" id="ARBA00005184"/>
    </source>
</evidence>
<dbReference type="InterPro" id="IPR011050">
    <property type="entry name" value="Pectin_lyase_fold/virulence"/>
</dbReference>
<dbReference type="AlphaFoldDB" id="A0AAV3Q731"/>
<dbReference type="FunFam" id="2.160.20.10:FF:000029">
    <property type="entry name" value="Pectinesterase 4"/>
    <property type="match status" value="1"/>
</dbReference>
<proteinExistence type="predicted"/>
<dbReference type="Proteomes" id="UP001454036">
    <property type="component" value="Unassembled WGS sequence"/>
</dbReference>
<evidence type="ECO:0000256" key="4">
    <source>
        <dbReference type="ARBA" id="ARBA00022512"/>
    </source>
</evidence>
<comment type="subcellular location">
    <subcellularLocation>
        <location evidence="1">Secreted</location>
        <location evidence="1">Cell wall</location>
    </subcellularLocation>
</comment>
<evidence type="ECO:0000313" key="15">
    <source>
        <dbReference type="Proteomes" id="UP001454036"/>
    </source>
</evidence>
<evidence type="ECO:0000256" key="10">
    <source>
        <dbReference type="PROSITE-ProRule" id="PRU10040"/>
    </source>
</evidence>
<comment type="caution">
    <text evidence="14">The sequence shown here is derived from an EMBL/GenBank/DDBJ whole genome shotgun (WGS) entry which is preliminary data.</text>
</comment>
<dbReference type="GO" id="GO:0042545">
    <property type="term" value="P:cell wall modification"/>
    <property type="evidence" value="ECO:0007669"/>
    <property type="project" value="UniProtKB-UniRule"/>
</dbReference>
<dbReference type="PROSITE" id="PS00503">
    <property type="entry name" value="PECTINESTERASE_2"/>
    <property type="match status" value="1"/>
</dbReference>
<evidence type="ECO:0000256" key="3">
    <source>
        <dbReference type="ARBA" id="ARBA00013229"/>
    </source>
</evidence>
<keyword evidence="4" id="KW-0134">Cell wall</keyword>
<feature type="active site" evidence="10">
    <location>
        <position position="179"/>
    </location>
</feature>
<evidence type="ECO:0000313" key="14">
    <source>
        <dbReference type="EMBL" id="GAA0158037.1"/>
    </source>
</evidence>
<evidence type="ECO:0000256" key="7">
    <source>
        <dbReference type="ARBA" id="ARBA00023085"/>
    </source>
</evidence>
<name>A0AAV3Q731_LITER</name>
<keyword evidence="12" id="KW-1133">Transmembrane helix</keyword>
<sequence length="344" mass="38049">MMEIKEIVIKVSIMFILFFAFIDAEKEFHAIVAQDGSGDYTTISHAVEAAPNQSPTRWKIKIKAGVYMEHVTVEEHKQNLALIGEGADVTIITDNRSFRKQGYGILDSATLDVKGSNFIGKYLTFNNSAGPEGGQAVALKVSANYSSFYKCNINGYQDTLLVDKGYQFFRECTIFGTVDFIFGSAPVVFQNCDIKVHRAGGVLTAQSKGNATIGKSGMSFHNCYIKTAQDFNSNTSSSSTFLGRPWVDHATVVFMESFLDDIINPLGWDTMGIGVLPGDSIFYGEYMNFGPGSGMEKRVAWAKPGKLNGTQAEDFSVRNLIDGNYWLPYTEIPYRLDLIHKKSD</sequence>
<keyword evidence="12" id="KW-0812">Transmembrane</keyword>
<dbReference type="InterPro" id="IPR000070">
    <property type="entry name" value="Pectinesterase_cat"/>
</dbReference>
<feature type="transmembrane region" description="Helical" evidence="12">
    <location>
        <begin position="7"/>
        <end position="24"/>
    </location>
</feature>
<dbReference type="Gene3D" id="2.160.20.10">
    <property type="entry name" value="Single-stranded right-handed beta-helix, Pectin lyase-like"/>
    <property type="match status" value="1"/>
</dbReference>
<keyword evidence="12" id="KW-0472">Membrane</keyword>
<evidence type="ECO:0000256" key="8">
    <source>
        <dbReference type="ARBA" id="ARBA00023316"/>
    </source>
</evidence>
<keyword evidence="8" id="KW-0961">Cell wall biogenesis/degradation</keyword>
<organism evidence="14 15">
    <name type="scientific">Lithospermum erythrorhizon</name>
    <name type="common">Purple gromwell</name>
    <name type="synonym">Lithospermum officinale var. erythrorhizon</name>
    <dbReference type="NCBI Taxonomy" id="34254"/>
    <lineage>
        <taxon>Eukaryota</taxon>
        <taxon>Viridiplantae</taxon>
        <taxon>Streptophyta</taxon>
        <taxon>Embryophyta</taxon>
        <taxon>Tracheophyta</taxon>
        <taxon>Spermatophyta</taxon>
        <taxon>Magnoliopsida</taxon>
        <taxon>eudicotyledons</taxon>
        <taxon>Gunneridae</taxon>
        <taxon>Pentapetalae</taxon>
        <taxon>asterids</taxon>
        <taxon>lamiids</taxon>
        <taxon>Boraginales</taxon>
        <taxon>Boraginaceae</taxon>
        <taxon>Boraginoideae</taxon>
        <taxon>Lithospermeae</taxon>
        <taxon>Lithospermum</taxon>
    </lineage>
</organism>
<dbReference type="InterPro" id="IPR012334">
    <property type="entry name" value="Pectin_lyas_fold"/>
</dbReference>
<dbReference type="PANTHER" id="PTHR31707">
    <property type="entry name" value="PECTINESTERASE"/>
    <property type="match status" value="1"/>
</dbReference>
<comment type="pathway">
    <text evidence="2 11">Glycan metabolism; pectin degradation; 2-dehydro-3-deoxy-D-gluconate from pectin: step 1/5.</text>
</comment>